<reference evidence="2 3" key="1">
    <citation type="journal article" date="2011" name="Proc. Natl. Acad. Sci. U.S.A.">
        <title>Evolutionary erosion of yeast sex chromosomes by mating-type switching accidents.</title>
        <authorList>
            <person name="Gordon J.L."/>
            <person name="Armisen D."/>
            <person name="Proux-Wera E."/>
            <person name="Oheigeartaigh S.S."/>
            <person name="Byrne K.P."/>
            <person name="Wolfe K.H."/>
        </authorList>
    </citation>
    <scope>NUCLEOTIDE SEQUENCE [LARGE SCALE GENOMIC DNA]</scope>
    <source>
        <strain evidence="3">ATCC 24235 / CBS 4417 / NBRC 1672 / NRRL Y-8282 / UCD 70-5</strain>
    </source>
</reference>
<evidence type="ECO:0000313" key="3">
    <source>
        <dbReference type="Proteomes" id="UP000005666"/>
    </source>
</evidence>
<dbReference type="Proteomes" id="UP000005666">
    <property type="component" value="Chromosome 12"/>
</dbReference>
<dbReference type="GO" id="GO:0005634">
    <property type="term" value="C:nucleus"/>
    <property type="evidence" value="ECO:0007669"/>
    <property type="project" value="EnsemblFungi"/>
</dbReference>
<evidence type="ECO:0000259" key="1">
    <source>
        <dbReference type="PROSITE" id="PS50048"/>
    </source>
</evidence>
<dbReference type="CDD" id="cd12148">
    <property type="entry name" value="fungal_TF_MHR"/>
    <property type="match status" value="1"/>
</dbReference>
<dbReference type="eggNOG" id="ENOG502QQTI">
    <property type="taxonomic scope" value="Eukaryota"/>
</dbReference>
<protein>
    <recommendedName>
        <fullName evidence="1">Zn(2)-C6 fungal-type domain-containing protein</fullName>
    </recommendedName>
</protein>
<dbReference type="InterPro" id="IPR001138">
    <property type="entry name" value="Zn2Cys6_DnaBD"/>
</dbReference>
<keyword evidence="3" id="KW-1185">Reference proteome</keyword>
<dbReference type="GO" id="GO:0008270">
    <property type="term" value="F:zinc ion binding"/>
    <property type="evidence" value="ECO:0007669"/>
    <property type="project" value="InterPro"/>
</dbReference>
<name>G8BZR3_TETPH</name>
<dbReference type="GO" id="GO:0000981">
    <property type="term" value="F:DNA-binding transcription factor activity, RNA polymerase II-specific"/>
    <property type="evidence" value="ECO:0007669"/>
    <property type="project" value="EnsemblFungi"/>
</dbReference>
<sequence length="859" mass="99193">MGSKSNRTSSKKWKRSFRACQTCRERKIKCNLGPLDNPHKPPCERCKREQRECIFVEPSRKSRSLSPKDINYGDDGDDNKLKFIHYQQGDNKGANNKEIQNMALEDSAWESDVSSMQNALEYLASAAKSVSQFENHKPTSKLSDMVNSYSKDDMTQENIIKELFEKTELKNPASSLIAQLSRIRTKPHKKLSDIVYIGDDKLLTEEEARRLIEVFFQKLHPFFPYIPLQLHNPEQLVRYPILLCAVITISARYNNFGDLDLKTRESPDYNITIHEKLWMYCQRLISRTIWAEASTRSIGTILAFLLFTEWNPRAIHWNWSDYANDSETINFNELNEFDPINSYKGESITGFEAMRHSDRMAWMLTGSAVRLAQDMKFIDTSNKIFLATHIAETYNAMNVNLRSSLSESLSNVNIHSKKIDPVKIIDGKKSERYFGNEKYYLEQIFKNAKDRESSYDLLENILRERRNAKAFPDNERDFLNDEYILFYSNPDDATQNDELDTPLDFTVIQRAKIELLKIMSIGYETIYLEKGRRYTTANNQKQNLAMLNIFSALIDSWYVNYNELLSPEETLDPVLNASKMGLQSMTQIIENESLICDYYYCQLYIYSLSLQVEDEESKLKLKELSQSAKYVSIAYSSAKEILNSAKRLQEVRMLKFIPVRWVIRIVRAISFIVKCYVTATDKDSMNYKELNSLLSLSGIPVDESLELIHTAAVLLKESTPDELHLCTRYSKILLCLYRELKMDTLSTQQAHGNDSMPERLTADTTLENAIRTEFTTTSNSGSQVELTPLSNKLATLPIDRNTTPPYASFPTEVVDWFSTSADIGLEFVEPWTEMIEQRYIKSGNTQNKDFDDLLSTIPK</sequence>
<dbReference type="PANTHER" id="PTHR31644:SF2">
    <property type="entry name" value="TRANSCRIPTIONAL ACTIVATOR ARO80-RELATED"/>
    <property type="match status" value="1"/>
</dbReference>
<dbReference type="GO" id="GO:0009074">
    <property type="term" value="P:aromatic amino acid family catabolic process"/>
    <property type="evidence" value="ECO:0007669"/>
    <property type="project" value="EnsemblFungi"/>
</dbReference>
<dbReference type="SMART" id="SM00066">
    <property type="entry name" value="GAL4"/>
    <property type="match status" value="1"/>
</dbReference>
<proteinExistence type="predicted"/>
<dbReference type="InterPro" id="IPR036864">
    <property type="entry name" value="Zn2-C6_fun-type_DNA-bd_sf"/>
</dbReference>
<dbReference type="PROSITE" id="PS00463">
    <property type="entry name" value="ZN2_CY6_FUNGAL_1"/>
    <property type="match status" value="1"/>
</dbReference>
<dbReference type="EMBL" id="HE612867">
    <property type="protein sequence ID" value="CCE65391.1"/>
    <property type="molecule type" value="Genomic_DNA"/>
</dbReference>
<dbReference type="Pfam" id="PF00172">
    <property type="entry name" value="Zn_clus"/>
    <property type="match status" value="1"/>
</dbReference>
<dbReference type="OrthoDB" id="2262349at2759"/>
<dbReference type="AlphaFoldDB" id="G8BZR3"/>
<accession>G8BZR3</accession>
<dbReference type="CDD" id="cd00067">
    <property type="entry name" value="GAL4"/>
    <property type="match status" value="1"/>
</dbReference>
<dbReference type="OMA" id="IWAEAST"/>
<dbReference type="HOGENOM" id="CLU_005663_0_0_1"/>
<gene>
    <name evidence="2" type="primary">TPHA0L00350</name>
    <name evidence="2" type="ordered locus">TPHA_0L00350</name>
</gene>
<dbReference type="GeneID" id="11531739"/>
<dbReference type="Gene3D" id="4.10.240.10">
    <property type="entry name" value="Zn(2)-C6 fungal-type DNA-binding domain"/>
    <property type="match status" value="1"/>
</dbReference>
<dbReference type="PANTHER" id="PTHR31644">
    <property type="entry name" value="TRANSCRIPTIONAL ACTIVATOR ARO80-RELATED"/>
    <property type="match status" value="1"/>
</dbReference>
<organism evidence="2 3">
    <name type="scientific">Tetrapisispora phaffii (strain ATCC 24235 / CBS 4417 / NBRC 1672 / NRRL Y-8282 / UCD 70-5)</name>
    <name type="common">Yeast</name>
    <name type="synonym">Fabospora phaffii</name>
    <dbReference type="NCBI Taxonomy" id="1071381"/>
    <lineage>
        <taxon>Eukaryota</taxon>
        <taxon>Fungi</taxon>
        <taxon>Dikarya</taxon>
        <taxon>Ascomycota</taxon>
        <taxon>Saccharomycotina</taxon>
        <taxon>Saccharomycetes</taxon>
        <taxon>Saccharomycetales</taxon>
        <taxon>Saccharomycetaceae</taxon>
        <taxon>Tetrapisispora</taxon>
    </lineage>
</organism>
<evidence type="ECO:0000313" key="2">
    <source>
        <dbReference type="EMBL" id="CCE65391.1"/>
    </source>
</evidence>
<dbReference type="GO" id="GO:0045944">
    <property type="term" value="P:positive regulation of transcription by RNA polymerase II"/>
    <property type="evidence" value="ECO:0007669"/>
    <property type="project" value="EnsemblFungi"/>
</dbReference>
<dbReference type="SUPFAM" id="SSF57701">
    <property type="entry name" value="Zn2/Cys6 DNA-binding domain"/>
    <property type="match status" value="1"/>
</dbReference>
<feature type="domain" description="Zn(2)-C6 fungal-type" evidence="1">
    <location>
        <begin position="19"/>
        <end position="55"/>
    </location>
</feature>
<dbReference type="InterPro" id="IPR052780">
    <property type="entry name" value="AAA_Catabolism_Regulators"/>
</dbReference>
<dbReference type="KEGG" id="tpf:TPHA_0L00350"/>
<dbReference type="STRING" id="1071381.G8BZR3"/>
<dbReference type="RefSeq" id="XP_003687825.1">
    <property type="nucleotide sequence ID" value="XM_003687777.1"/>
</dbReference>
<dbReference type="PROSITE" id="PS50048">
    <property type="entry name" value="ZN2_CY6_FUNGAL_2"/>
    <property type="match status" value="1"/>
</dbReference>